<dbReference type="GO" id="GO:0034976">
    <property type="term" value="P:response to endoplasmic reticulum stress"/>
    <property type="evidence" value="ECO:0007669"/>
    <property type="project" value="TreeGrafter"/>
</dbReference>
<dbReference type="AlphaFoldDB" id="A0A9Q0KIL7"/>
<reference evidence="2" key="1">
    <citation type="journal article" date="2023" name="Plant J.">
        <title>The genome of the king protea, Protea cynaroides.</title>
        <authorList>
            <person name="Chang J."/>
            <person name="Duong T.A."/>
            <person name="Schoeman C."/>
            <person name="Ma X."/>
            <person name="Roodt D."/>
            <person name="Barker N."/>
            <person name="Li Z."/>
            <person name="Van de Peer Y."/>
            <person name="Mizrachi E."/>
        </authorList>
    </citation>
    <scope>NUCLEOTIDE SEQUENCE</scope>
    <source>
        <tissue evidence="2">Young leaves</tissue>
    </source>
</reference>
<protein>
    <recommendedName>
        <fullName evidence="1">Thioredoxin domain-containing protein</fullName>
    </recommendedName>
</protein>
<dbReference type="InterPro" id="IPR036249">
    <property type="entry name" value="Thioredoxin-like_sf"/>
</dbReference>
<organism evidence="2 3">
    <name type="scientific">Protea cynaroides</name>
    <dbReference type="NCBI Taxonomy" id="273540"/>
    <lineage>
        <taxon>Eukaryota</taxon>
        <taxon>Viridiplantae</taxon>
        <taxon>Streptophyta</taxon>
        <taxon>Embryophyta</taxon>
        <taxon>Tracheophyta</taxon>
        <taxon>Spermatophyta</taxon>
        <taxon>Magnoliopsida</taxon>
        <taxon>Proteales</taxon>
        <taxon>Proteaceae</taxon>
        <taxon>Protea</taxon>
    </lineage>
</organism>
<dbReference type="InterPro" id="IPR013766">
    <property type="entry name" value="Thioredoxin_domain"/>
</dbReference>
<dbReference type="EMBL" id="JAMYWD010000005">
    <property type="protein sequence ID" value="KAJ4970926.1"/>
    <property type="molecule type" value="Genomic_DNA"/>
</dbReference>
<feature type="domain" description="Thioredoxin" evidence="1">
    <location>
        <begin position="3"/>
        <end position="54"/>
    </location>
</feature>
<evidence type="ECO:0000313" key="2">
    <source>
        <dbReference type="EMBL" id="KAJ4970926.1"/>
    </source>
</evidence>
<dbReference type="Proteomes" id="UP001141806">
    <property type="component" value="Unassembled WGS sequence"/>
</dbReference>
<accession>A0A9Q0KIL7</accession>
<dbReference type="GO" id="GO:0015035">
    <property type="term" value="F:protein-disulfide reductase activity"/>
    <property type="evidence" value="ECO:0007669"/>
    <property type="project" value="TreeGrafter"/>
</dbReference>
<dbReference type="Gene3D" id="3.40.30.10">
    <property type="entry name" value="Glutaredoxin"/>
    <property type="match status" value="1"/>
</dbReference>
<dbReference type="PANTHER" id="PTHR45815">
    <property type="entry name" value="PROTEIN DISULFIDE-ISOMERASE A6"/>
    <property type="match status" value="1"/>
</dbReference>
<sequence>MGKVKLGHVDCDSEKSLMNRFNVQGFPTILVFGVDKDSPVLYEGARVASAIEAFALEQLETNVAPPKVTKLTSAEVMEEKCSSAAICFVTFLPNILDSKAEERNNYLELLLSLQGNSKKVLTALPGQLLVSSQI</sequence>
<dbReference type="SUPFAM" id="SSF52833">
    <property type="entry name" value="Thioredoxin-like"/>
    <property type="match status" value="1"/>
</dbReference>
<name>A0A9Q0KIL7_9MAGN</name>
<dbReference type="Pfam" id="PF00085">
    <property type="entry name" value="Thioredoxin"/>
    <property type="match status" value="1"/>
</dbReference>
<dbReference type="PANTHER" id="PTHR45815:SF3">
    <property type="entry name" value="PROTEIN DISULFIDE-ISOMERASE A6"/>
    <property type="match status" value="1"/>
</dbReference>
<evidence type="ECO:0000313" key="3">
    <source>
        <dbReference type="Proteomes" id="UP001141806"/>
    </source>
</evidence>
<comment type="caution">
    <text evidence="2">The sequence shown here is derived from an EMBL/GenBank/DDBJ whole genome shotgun (WGS) entry which is preliminary data.</text>
</comment>
<gene>
    <name evidence="2" type="ORF">NE237_004025</name>
</gene>
<evidence type="ECO:0000259" key="1">
    <source>
        <dbReference type="Pfam" id="PF00085"/>
    </source>
</evidence>
<dbReference type="OrthoDB" id="1720850at2759"/>
<proteinExistence type="predicted"/>
<dbReference type="GO" id="GO:0005788">
    <property type="term" value="C:endoplasmic reticulum lumen"/>
    <property type="evidence" value="ECO:0007669"/>
    <property type="project" value="TreeGrafter"/>
</dbReference>
<keyword evidence="3" id="KW-1185">Reference proteome</keyword>